<keyword evidence="4" id="KW-1185">Reference proteome</keyword>
<reference evidence="3" key="1">
    <citation type="submission" date="2023-02" db="EMBL/GenBank/DDBJ databases">
        <authorList>
            <person name="Palmer J.M."/>
        </authorList>
    </citation>
    <scope>NUCLEOTIDE SEQUENCE</scope>
    <source>
        <strain evidence="3">FW57</strain>
    </source>
</reference>
<dbReference type="SUPFAM" id="SSF56801">
    <property type="entry name" value="Acetyl-CoA synthetase-like"/>
    <property type="match status" value="1"/>
</dbReference>
<evidence type="ECO:0000313" key="3">
    <source>
        <dbReference type="EMBL" id="KAG7285378.1"/>
    </source>
</evidence>
<dbReference type="InterPro" id="IPR025110">
    <property type="entry name" value="AMP-bd_C"/>
</dbReference>
<dbReference type="GO" id="GO:0004467">
    <property type="term" value="F:long-chain fatty acid-CoA ligase activity"/>
    <property type="evidence" value="ECO:0007669"/>
    <property type="project" value="TreeGrafter"/>
</dbReference>
<organism evidence="3 4">
    <name type="scientific">Staphylotrichum longicolle</name>
    <dbReference type="NCBI Taxonomy" id="669026"/>
    <lineage>
        <taxon>Eukaryota</taxon>
        <taxon>Fungi</taxon>
        <taxon>Dikarya</taxon>
        <taxon>Ascomycota</taxon>
        <taxon>Pezizomycotina</taxon>
        <taxon>Sordariomycetes</taxon>
        <taxon>Sordariomycetidae</taxon>
        <taxon>Sordariales</taxon>
        <taxon>Chaetomiaceae</taxon>
        <taxon>Staphylotrichum</taxon>
    </lineage>
</organism>
<name>A0AAD4HY90_9PEZI</name>
<dbReference type="InterPro" id="IPR045851">
    <property type="entry name" value="AMP-bd_C_sf"/>
</dbReference>
<protein>
    <submittedName>
        <fullName evidence="3">Uncharacterized protein</fullName>
    </submittedName>
</protein>
<dbReference type="GO" id="GO:0005737">
    <property type="term" value="C:cytoplasm"/>
    <property type="evidence" value="ECO:0007669"/>
    <property type="project" value="TreeGrafter"/>
</dbReference>
<evidence type="ECO:0000313" key="4">
    <source>
        <dbReference type="Proteomes" id="UP001197093"/>
    </source>
</evidence>
<dbReference type="Pfam" id="PF00501">
    <property type="entry name" value="AMP-binding"/>
    <property type="match status" value="1"/>
</dbReference>
<dbReference type="PROSITE" id="PS00455">
    <property type="entry name" value="AMP_BINDING"/>
    <property type="match status" value="1"/>
</dbReference>
<evidence type="ECO:0000259" key="2">
    <source>
        <dbReference type="Pfam" id="PF13193"/>
    </source>
</evidence>
<accession>A0AAD4HY90</accession>
<dbReference type="InterPro" id="IPR020845">
    <property type="entry name" value="AMP-binding_CS"/>
</dbReference>
<dbReference type="InterPro" id="IPR042099">
    <property type="entry name" value="ANL_N_sf"/>
</dbReference>
<evidence type="ECO:0000259" key="1">
    <source>
        <dbReference type="Pfam" id="PF00501"/>
    </source>
</evidence>
<dbReference type="Gene3D" id="3.40.50.12780">
    <property type="entry name" value="N-terminal domain of ligase-like"/>
    <property type="match status" value="1"/>
</dbReference>
<proteinExistence type="predicted"/>
<dbReference type="PANTHER" id="PTHR24096">
    <property type="entry name" value="LONG-CHAIN-FATTY-ACID--COA LIGASE"/>
    <property type="match status" value="1"/>
</dbReference>
<sequence>MTPLYMPEGNLPSVLLAENEVSEDQPMWIDAETDSQTVTKSMARDLVRRLAHGYLSAGLVKPTAQPPSVVVLYSENQPIHFPNVLAVIAAGGTVATCPFEILVQDSATMDVVGHDSKTSLLSHHRHHWDESWNEEVANRASLIVFSSGTTGFPKGVTISQRNIIAMVYQMRSRWSSILHARTRWPRAVGTLDSAHVAGMVGNCFLPLGLGLTNYLVPRENTDLLLRTLETRQINFMTAVPPILQRLTAHPGWSAADIPSLQHVVVGAARCPPDVQQAVTDRMAEGAFCQQAWGMTELTCLATMPVPGALGPWESVGTALDGNRIKICGEDGAEVPVGQQGEVYISGPTKTIGYYGQTEEQRRQVFVDEWMRTGDLGHVDSRGYLFITGRNKDLIKYNGTQVSPLEIEGVVKGHNAVEDAAVVGQELEDGNELPTAFVVLKDDVNVEDPARLMEEIGAFTAKHVSPYKRLRGGVHRIPSIPRNAMGKVLYRELRAMAQALRQKAVQSKL</sequence>
<gene>
    <name evidence="3" type="ORF">NEMBOFW57_010005</name>
</gene>
<feature type="domain" description="AMP-binding enzyme C-terminal" evidence="2">
    <location>
        <begin position="405"/>
        <end position="486"/>
    </location>
</feature>
<feature type="domain" description="AMP-dependent synthetase/ligase" evidence="1">
    <location>
        <begin position="134"/>
        <end position="354"/>
    </location>
</feature>
<dbReference type="PANTHER" id="PTHR24096:SF391">
    <property type="entry name" value="LONG-CHAIN-FATTY-ACID--COA LIGASE HEIMDALL-RELATED"/>
    <property type="match status" value="1"/>
</dbReference>
<dbReference type="Pfam" id="PF13193">
    <property type="entry name" value="AMP-binding_C"/>
    <property type="match status" value="1"/>
</dbReference>
<dbReference type="EMBL" id="JAHCVI010000005">
    <property type="protein sequence ID" value="KAG7285378.1"/>
    <property type="molecule type" value="Genomic_DNA"/>
</dbReference>
<dbReference type="Gene3D" id="3.30.300.30">
    <property type="match status" value="1"/>
</dbReference>
<comment type="caution">
    <text evidence="3">The sequence shown here is derived from an EMBL/GenBank/DDBJ whole genome shotgun (WGS) entry which is preliminary data.</text>
</comment>
<dbReference type="Proteomes" id="UP001197093">
    <property type="component" value="Unassembled WGS sequence"/>
</dbReference>
<dbReference type="GO" id="GO:0042759">
    <property type="term" value="P:long-chain fatty acid biosynthetic process"/>
    <property type="evidence" value="ECO:0007669"/>
    <property type="project" value="TreeGrafter"/>
</dbReference>
<dbReference type="InterPro" id="IPR000873">
    <property type="entry name" value="AMP-dep_synth/lig_dom"/>
</dbReference>
<dbReference type="AlphaFoldDB" id="A0AAD4HY90"/>